<sequence length="148" mass="16559">MAGRRSLGRDWPRLVMAVRTPTSVSDCCRDDRSPPEPGYQGRDVIKNESTDLHKTNSGRGGLVVRPRLRDKGSWVRNPISLQIIRVLDLLHAKSHAVAKHPPTGEVPAKRRPRHPTAVQSHEVRPKTALVYLQNGELISFSTQKCNFA</sequence>
<dbReference type="Proteomes" id="UP000499080">
    <property type="component" value="Unassembled WGS sequence"/>
</dbReference>
<reference evidence="2 3" key="1">
    <citation type="journal article" date="2019" name="Sci. Rep.">
        <title>Orb-weaving spider Araneus ventricosus genome elucidates the spidroin gene catalogue.</title>
        <authorList>
            <person name="Kono N."/>
            <person name="Nakamura H."/>
            <person name="Ohtoshi R."/>
            <person name="Moran D.A.P."/>
            <person name="Shinohara A."/>
            <person name="Yoshida Y."/>
            <person name="Fujiwara M."/>
            <person name="Mori M."/>
            <person name="Tomita M."/>
            <person name="Arakawa K."/>
        </authorList>
    </citation>
    <scope>NUCLEOTIDE SEQUENCE [LARGE SCALE GENOMIC DNA]</scope>
</reference>
<protein>
    <submittedName>
        <fullName evidence="2">Uncharacterized protein</fullName>
    </submittedName>
</protein>
<evidence type="ECO:0000256" key="1">
    <source>
        <dbReference type="SAM" id="MobiDB-lite"/>
    </source>
</evidence>
<proteinExistence type="predicted"/>
<name>A0A4Y2MNR2_ARAVE</name>
<evidence type="ECO:0000313" key="2">
    <source>
        <dbReference type="EMBL" id="GBN27457.1"/>
    </source>
</evidence>
<dbReference type="EMBL" id="BGPR01007514">
    <property type="protein sequence ID" value="GBN27457.1"/>
    <property type="molecule type" value="Genomic_DNA"/>
</dbReference>
<comment type="caution">
    <text evidence="2">The sequence shown here is derived from an EMBL/GenBank/DDBJ whole genome shotgun (WGS) entry which is preliminary data.</text>
</comment>
<evidence type="ECO:0000313" key="3">
    <source>
        <dbReference type="Proteomes" id="UP000499080"/>
    </source>
</evidence>
<accession>A0A4Y2MNR2</accession>
<feature type="compositionally biased region" description="Basic and acidic residues" evidence="1">
    <location>
        <begin position="43"/>
        <end position="54"/>
    </location>
</feature>
<keyword evidence="3" id="KW-1185">Reference proteome</keyword>
<gene>
    <name evidence="2" type="ORF">AVEN_265328_1</name>
</gene>
<dbReference type="AlphaFoldDB" id="A0A4Y2MNR2"/>
<organism evidence="2 3">
    <name type="scientific">Araneus ventricosus</name>
    <name type="common">Orbweaver spider</name>
    <name type="synonym">Epeira ventricosa</name>
    <dbReference type="NCBI Taxonomy" id="182803"/>
    <lineage>
        <taxon>Eukaryota</taxon>
        <taxon>Metazoa</taxon>
        <taxon>Ecdysozoa</taxon>
        <taxon>Arthropoda</taxon>
        <taxon>Chelicerata</taxon>
        <taxon>Arachnida</taxon>
        <taxon>Araneae</taxon>
        <taxon>Araneomorphae</taxon>
        <taxon>Entelegynae</taxon>
        <taxon>Araneoidea</taxon>
        <taxon>Araneidae</taxon>
        <taxon>Araneus</taxon>
    </lineage>
</organism>
<feature type="region of interest" description="Disordered" evidence="1">
    <location>
        <begin position="98"/>
        <end position="122"/>
    </location>
</feature>
<feature type="region of interest" description="Disordered" evidence="1">
    <location>
        <begin position="24"/>
        <end position="64"/>
    </location>
</feature>